<dbReference type="RefSeq" id="WP_404817414.1">
    <property type="nucleotide sequence ID" value="NZ_MRYD01000187.1"/>
</dbReference>
<name>A0ABX3YE04_9ACTN</name>
<reference evidence="2 3" key="1">
    <citation type="submission" date="2016-12" db="EMBL/GenBank/DDBJ databases">
        <title>Genome Mining:The Detection of Biosynthetic Gene Clusters to Aid in the Expression of Curamycin A produced by Streptomyces sp. strain CZA14.</title>
        <authorList>
            <person name="Durrell K.A."/>
            <person name="Kirby B.M."/>
            <person name="Khan W."/>
            <person name="Mthethwa T."/>
            <person name="Le Roes-Hill M."/>
        </authorList>
    </citation>
    <scope>NUCLEOTIDE SEQUENCE [LARGE SCALE GENOMIC DNA]</scope>
    <source>
        <strain evidence="2 3">CZA14</strain>
    </source>
</reference>
<proteinExistence type="predicted"/>
<keyword evidence="3" id="KW-1185">Reference proteome</keyword>
<evidence type="ECO:0000313" key="2">
    <source>
        <dbReference type="EMBL" id="OSZ57493.1"/>
    </source>
</evidence>
<gene>
    <name evidence="2" type="ORF">OQI_27035</name>
</gene>
<sequence>MQQQRKTLRAGELDSHRKGLVGAPEAGMVREPGEEAWEDKLTALRSHRGPQGTSPRVRTPYQTCGSSDRNAPRGRGVLPGSSYVP</sequence>
<accession>A0ABX3YE04</accession>
<comment type="caution">
    <text evidence="2">The sequence shown here is derived from an EMBL/GenBank/DDBJ whole genome shotgun (WGS) entry which is preliminary data.</text>
</comment>
<feature type="region of interest" description="Disordered" evidence="1">
    <location>
        <begin position="44"/>
        <end position="85"/>
    </location>
</feature>
<organism evidence="2 3">
    <name type="scientific">Streptomyces pharetrae CZA14</name>
    <dbReference type="NCBI Taxonomy" id="1144883"/>
    <lineage>
        <taxon>Bacteria</taxon>
        <taxon>Bacillati</taxon>
        <taxon>Actinomycetota</taxon>
        <taxon>Actinomycetes</taxon>
        <taxon>Kitasatosporales</taxon>
        <taxon>Streptomycetaceae</taxon>
        <taxon>Streptomyces</taxon>
    </lineage>
</organism>
<dbReference type="EMBL" id="MRYD01000187">
    <property type="protein sequence ID" value="OSZ57493.1"/>
    <property type="molecule type" value="Genomic_DNA"/>
</dbReference>
<evidence type="ECO:0000256" key="1">
    <source>
        <dbReference type="SAM" id="MobiDB-lite"/>
    </source>
</evidence>
<dbReference type="Proteomes" id="UP000194266">
    <property type="component" value="Unassembled WGS sequence"/>
</dbReference>
<feature type="compositionally biased region" description="Polar residues" evidence="1">
    <location>
        <begin position="51"/>
        <end position="69"/>
    </location>
</feature>
<protein>
    <submittedName>
        <fullName evidence="2">Uncharacterized protein</fullName>
    </submittedName>
</protein>
<feature type="region of interest" description="Disordered" evidence="1">
    <location>
        <begin position="1"/>
        <end position="32"/>
    </location>
</feature>
<evidence type="ECO:0000313" key="3">
    <source>
        <dbReference type="Proteomes" id="UP000194266"/>
    </source>
</evidence>